<reference evidence="1 2" key="1">
    <citation type="submission" date="2014-04" db="EMBL/GenBank/DDBJ databases">
        <authorList>
            <consortium name="DOE Joint Genome Institute"/>
            <person name="Kuo A."/>
            <person name="Kohler A."/>
            <person name="Nagy L.G."/>
            <person name="Floudas D."/>
            <person name="Copeland A."/>
            <person name="Barry K.W."/>
            <person name="Cichocki N."/>
            <person name="Veneault-Fourrey C."/>
            <person name="LaButti K."/>
            <person name="Lindquist E.A."/>
            <person name="Lipzen A."/>
            <person name="Lundell T."/>
            <person name="Morin E."/>
            <person name="Murat C."/>
            <person name="Sun H."/>
            <person name="Tunlid A."/>
            <person name="Henrissat B."/>
            <person name="Grigoriev I.V."/>
            <person name="Hibbett D.S."/>
            <person name="Martin F."/>
            <person name="Nordberg H.P."/>
            <person name="Cantor M.N."/>
            <person name="Hua S.X."/>
        </authorList>
    </citation>
    <scope>NUCLEOTIDE SEQUENCE [LARGE SCALE GENOMIC DNA]</scope>
    <source>
        <strain evidence="1 2">Foug A</strain>
    </source>
</reference>
<evidence type="ECO:0000313" key="1">
    <source>
        <dbReference type="EMBL" id="KIM66480.1"/>
    </source>
</evidence>
<evidence type="ECO:0000313" key="2">
    <source>
        <dbReference type="Proteomes" id="UP000053989"/>
    </source>
</evidence>
<evidence type="ECO:0008006" key="3">
    <source>
        <dbReference type="Google" id="ProtNLM"/>
    </source>
</evidence>
<dbReference type="AlphaFoldDB" id="A0A0C3E114"/>
<keyword evidence="2" id="KW-1185">Reference proteome</keyword>
<dbReference type="InterPro" id="IPR040521">
    <property type="entry name" value="KDZ"/>
</dbReference>
<dbReference type="OrthoDB" id="3261436at2759"/>
<dbReference type="PANTHER" id="PTHR33104">
    <property type="entry name" value="SI:DKEY-29D5.2"/>
    <property type="match status" value="1"/>
</dbReference>
<dbReference type="EMBL" id="KN822017">
    <property type="protein sequence ID" value="KIM66480.1"/>
    <property type="molecule type" value="Genomic_DNA"/>
</dbReference>
<dbReference type="InParanoid" id="A0A0C3E114"/>
<sequence>MGFTLHKWKADDMESTSTRHHTKIQLDSHGALRLTTETFTVPIPNPVPKTTTARQDVENHCQPLSYLEIPKCNDRLPPEVDLGVLDMEPRQLTGLDFPLLSWAKLDREDFLSELLRLEACPQPGKNTVLSSPMRDINALFVALDANFCLRCCVVSNNEINPSLSQGWGYFVEDTTFKAYLHDHKGNTQEKSTCSNHNAVNMADVKMKKGCDVTGVGMVVCARHGMRLLNGVADLQYGEHYVNMDYAFASALHHSDAMVLKVSYDIACQWHKNLYKRMDNMPSPLQLNLCDRDLMFLVPKFHLPTHILSCQWSFSFNWTKGVGQTDGEEPKRGWANLNAAASSTKDMGPGHHRDTLDDYLGDWNWKKLIRLGPSILRRIKEAIPERNDHLEDFEELTRSLGVKFPNQVAKWKRQVEEWESDSMKPNPFEIKNDGITQASIRLQLAKEEARLCVGEGVLPLHSDVTPSVLISTGIDLEEQQQCLCDISKREMCMTDAQQARFQQRTNLLMRRIEAWYQIQDLFMPGARTLRDEWTEFTSRLHSPEDVPLFLPLQIHGKAACPRQLEVIEFRLREGQAHNALSNLHQGLRSRAYILKFKDRFLHGQGANTRARNCLKTFDAKINAAATRYRVAYRTLFTLGPLLGQVGWKDQLQPLADGDICLLADTYDLRPGEGRRWVSWIWWVCGYGKQATEDESDNGFQEAIRVEWCKACARTHRWEEEVRLLFEEQQCTLRFLEWHVIWWMDRTNTIKTSDKALAEGHRAYAVHQAELWHRIGRSFAHVWRDTERFLDHADAHKPKRLSTS</sequence>
<dbReference type="Proteomes" id="UP000053989">
    <property type="component" value="Unassembled WGS sequence"/>
</dbReference>
<dbReference type="PANTHER" id="PTHR33104:SF2">
    <property type="entry name" value="CXC3 LIKE CYSTEINE CLUSTER DOMAIN-CONTAINING PROTEIN"/>
    <property type="match status" value="1"/>
</dbReference>
<reference evidence="2" key="2">
    <citation type="submission" date="2015-01" db="EMBL/GenBank/DDBJ databases">
        <title>Evolutionary Origins and Diversification of the Mycorrhizal Mutualists.</title>
        <authorList>
            <consortium name="DOE Joint Genome Institute"/>
            <consortium name="Mycorrhizal Genomics Consortium"/>
            <person name="Kohler A."/>
            <person name="Kuo A."/>
            <person name="Nagy L.G."/>
            <person name="Floudas D."/>
            <person name="Copeland A."/>
            <person name="Barry K.W."/>
            <person name="Cichocki N."/>
            <person name="Veneault-Fourrey C."/>
            <person name="LaButti K."/>
            <person name="Lindquist E.A."/>
            <person name="Lipzen A."/>
            <person name="Lundell T."/>
            <person name="Morin E."/>
            <person name="Murat C."/>
            <person name="Riley R."/>
            <person name="Ohm R."/>
            <person name="Sun H."/>
            <person name="Tunlid A."/>
            <person name="Henrissat B."/>
            <person name="Grigoriev I.V."/>
            <person name="Hibbett D.S."/>
            <person name="Martin F."/>
        </authorList>
    </citation>
    <scope>NUCLEOTIDE SEQUENCE [LARGE SCALE GENOMIC DNA]</scope>
    <source>
        <strain evidence="2">Foug A</strain>
    </source>
</reference>
<dbReference type="HOGENOM" id="CLU_003703_13_3_1"/>
<name>A0A0C3E114_9AGAM</name>
<proteinExistence type="predicted"/>
<gene>
    <name evidence="1" type="ORF">SCLCIDRAFT_21951</name>
</gene>
<protein>
    <recommendedName>
        <fullName evidence="3">CxC2-like cysteine cluster KDZ transposase-associated domain-containing protein</fullName>
    </recommendedName>
</protein>
<dbReference type="Pfam" id="PF18758">
    <property type="entry name" value="KDZ"/>
    <property type="match status" value="1"/>
</dbReference>
<accession>A0A0C3E114</accession>
<organism evidence="1 2">
    <name type="scientific">Scleroderma citrinum Foug A</name>
    <dbReference type="NCBI Taxonomy" id="1036808"/>
    <lineage>
        <taxon>Eukaryota</taxon>
        <taxon>Fungi</taxon>
        <taxon>Dikarya</taxon>
        <taxon>Basidiomycota</taxon>
        <taxon>Agaricomycotina</taxon>
        <taxon>Agaricomycetes</taxon>
        <taxon>Agaricomycetidae</taxon>
        <taxon>Boletales</taxon>
        <taxon>Sclerodermatineae</taxon>
        <taxon>Sclerodermataceae</taxon>
        <taxon>Scleroderma</taxon>
    </lineage>
</organism>
<dbReference type="STRING" id="1036808.A0A0C3E114"/>